<dbReference type="Gene3D" id="2.60.40.10">
    <property type="entry name" value="Immunoglobulins"/>
    <property type="match status" value="2"/>
</dbReference>
<sequence>MRKITMKLLLSPFVILFVLLTINFGCSSNEKDEDKSVIDFEITEITNVTENSAVINADLKSSGKENILYRGVCVAMQTNPTINDIKYEEEGNILGQYVSKFENLQYNTKFYARPFITTNSKTIYGNELTFTTKNISVPAVNTLEVSLVTQNSAVFNGKIESDGSSKIVSKGFYYSKTNPKPEYKDERVESTGNFEFSSSITGLEQNTTYYVRAFASNIAGSALGNVVSFKTSSYVLPILTTAQISTIGETTAIGGGTVISEGSHPVTERGICWAAYPNPTITNSKTKDGNGIGSFVSNLYSLQPYKLYYVRAYATSAAGTAYSEGVVFNTIGGNKPSVVASARATGTTLYATVTVKSKGSDNIKSISIGCFDMDGNSVGKVSSSSGWNSQDASPSVNYEITGLSRNNKYYIIGYATNGVGKGASEKVYFSTL</sequence>
<organism evidence="2 3">
    <name type="scientific">Flavobacterium johnsoniae (strain ATCC 17061 / DSM 2064 / JCM 8514 / BCRC 14874 / CCUG 350202 / NBRC 14942 / NCIMB 11054 / UW101)</name>
    <name type="common">Cytophaga johnsonae</name>
    <dbReference type="NCBI Taxonomy" id="376686"/>
    <lineage>
        <taxon>Bacteria</taxon>
        <taxon>Pseudomonadati</taxon>
        <taxon>Bacteroidota</taxon>
        <taxon>Flavobacteriia</taxon>
        <taxon>Flavobacteriales</taxon>
        <taxon>Flavobacteriaceae</taxon>
        <taxon>Flavobacterium</taxon>
    </lineage>
</organism>
<dbReference type="EMBL" id="CP000685">
    <property type="protein sequence ID" value="ABQ03946.1"/>
    <property type="molecule type" value="Genomic_DNA"/>
</dbReference>
<dbReference type="OrthoDB" id="9765957at2"/>
<dbReference type="SUPFAM" id="SSF49265">
    <property type="entry name" value="Fibronectin type III"/>
    <property type="match status" value="1"/>
</dbReference>
<evidence type="ECO:0000313" key="3">
    <source>
        <dbReference type="Proteomes" id="UP000006694"/>
    </source>
</evidence>
<dbReference type="InterPro" id="IPR003961">
    <property type="entry name" value="FN3_dom"/>
</dbReference>
<dbReference type="InterPro" id="IPR013783">
    <property type="entry name" value="Ig-like_fold"/>
</dbReference>
<accession>A5FLH1</accession>
<dbReference type="RefSeq" id="WP_012022999.1">
    <property type="nucleotide sequence ID" value="NC_009441.1"/>
</dbReference>
<evidence type="ECO:0000259" key="1">
    <source>
        <dbReference type="PROSITE" id="PS50853"/>
    </source>
</evidence>
<dbReference type="STRING" id="376686.Fjoh_0912"/>
<evidence type="ECO:0000313" key="2">
    <source>
        <dbReference type="EMBL" id="ABQ03946.1"/>
    </source>
</evidence>
<keyword evidence="3" id="KW-1185">Reference proteome</keyword>
<reference evidence="2 3" key="1">
    <citation type="journal article" date="2009" name="Appl. Environ. Microbiol.">
        <title>Novel features of the polysaccharide-digesting gliding bacterium Flavobacterium johnsoniae as revealed by genome sequence analysis.</title>
        <authorList>
            <person name="McBride M.J."/>
            <person name="Xie G."/>
            <person name="Martens E.C."/>
            <person name="Lapidus A."/>
            <person name="Henrissat B."/>
            <person name="Rhodes R.G."/>
            <person name="Goltsman E."/>
            <person name="Wang W."/>
            <person name="Xu J."/>
            <person name="Hunnicutt D.W."/>
            <person name="Staroscik A.M."/>
            <person name="Hoover T.R."/>
            <person name="Cheng Y.Q."/>
            <person name="Stein J.L."/>
        </authorList>
    </citation>
    <scope>NUCLEOTIDE SEQUENCE [LARGE SCALE GENOMIC DNA]</scope>
    <source>
        <strain evidence="3">ATCC 17061 / DSM 2064 / JCM 8514 / BCRC 14874 / CCUG 350202 / NBRC 14942 / NCIMB 11054 / UW101</strain>
    </source>
</reference>
<feature type="domain" description="Fibronectin type-III" evidence="1">
    <location>
        <begin position="139"/>
        <end position="234"/>
    </location>
</feature>
<dbReference type="InterPro" id="IPR036116">
    <property type="entry name" value="FN3_sf"/>
</dbReference>
<gene>
    <name evidence="2" type="ordered locus">Fjoh_0912</name>
</gene>
<name>A5FLH1_FLAJ1</name>
<dbReference type="eggNOG" id="COG3656">
    <property type="taxonomic scope" value="Bacteria"/>
</dbReference>
<dbReference type="KEGG" id="fjo:Fjoh_0912"/>
<protein>
    <submittedName>
        <fullName evidence="2">Fibronectin, type III domain protein</fullName>
    </submittedName>
</protein>
<dbReference type="GeneID" id="31763783"/>
<dbReference type="AlphaFoldDB" id="A5FLH1"/>
<dbReference type="PROSITE" id="PS50853">
    <property type="entry name" value="FN3"/>
    <property type="match status" value="1"/>
</dbReference>
<dbReference type="HOGENOM" id="CLU_634218_0_0_10"/>
<proteinExistence type="predicted"/>
<dbReference type="Proteomes" id="UP000006694">
    <property type="component" value="Chromosome"/>
</dbReference>